<evidence type="ECO:0000313" key="4">
    <source>
        <dbReference type="Proteomes" id="UP001150925"/>
    </source>
</evidence>
<dbReference type="Proteomes" id="UP001150925">
    <property type="component" value="Unassembled WGS sequence"/>
</dbReference>
<feature type="region of interest" description="Disordered" evidence="1">
    <location>
        <begin position="776"/>
        <end position="934"/>
    </location>
</feature>
<comment type="caution">
    <text evidence="3">The sequence shown here is derived from an EMBL/GenBank/DDBJ whole genome shotgun (WGS) entry which is preliminary data.</text>
</comment>
<protein>
    <recommendedName>
        <fullName evidence="2">PH domain-containing protein</fullName>
    </recommendedName>
</protein>
<feature type="region of interest" description="Disordered" evidence="1">
    <location>
        <begin position="1120"/>
        <end position="1141"/>
    </location>
</feature>
<feature type="compositionally biased region" description="Polar residues" evidence="1">
    <location>
        <begin position="851"/>
        <end position="873"/>
    </location>
</feature>
<sequence length="1863" mass="208678">MSHPFSDFDFLDSPSPQSPRPPHHPLQLSASRYDPPTDYTPSEPLPENRPGQRQSILPEQVLPHQALHALKGDGLGYGYPAVADSASPNHKNKSASPRRRSRSMWATSTFHPLVEQQRPSSSTGSTPNIQQVMASRSALQLPQQTAMRVVNPAVRHHSRGAEAVEASVLRVFIGPLTPDWMTFSLRRRWRAYAPSRDSSTGTARGTKGVFHNDASTADIRRGPHDRSGRSSLRMTPGESLLHEPSMVPVHDLDMDESSGGHSFSELPSASQSPRSIFSIHTQASQRTRSGQSQYTAATTSGAASFYTAHEGNSRSTSQPASPITASKGLGIIIDPDDHQNAPSSPHSPSPADTSLLKLYRGQSSRADLLPGIDPPSPRFSETLTQGGRASSFPVSDTLDSIQDHIEAPLHQNQETTLVLSRVAPVAFRRDYCRPNVTMMHYNEYTAPKCRIMCEKWKHMTCLILPGEIRFYRRSEKKPLYTIYLSHRTRLSLYSSLDNSLAITYFEDDSKDKSRVHYHRSIRHYYRSQRASGVARRRSGSQTNMDLNVSLFNRESGSYNTARQASLDNGQLEPGNKSKFRSLVRRKSQRESPTQSTSHTLVSQQNGLDKEGSVQACIIRFPTSAEAKIWYRILHCHIIHVASIPRSIDLVCPTLSSSPFRFVKVEIPFQAAPVAACQRGDQHVKGDSPIPYAAKFAITGPRTIWDVRTMAAFELIVESEWSAQLAAWIKAYTLGLSWKRFDRIEWCFSNLTDGWDELNRQLILEGYHVSQLSEEEARNWSDDSSSSHSDGGVQRRNTQYNARPADTMDQPQGLLRPPAQTPHLGQATAIKDPSVRRVRRNTVHEHPLAATHQLQRAASTTYLNERNKVTNSRSTNHDDDRSLGQKSQRIADLRDQLSSRTAETPRFTHRQNTERRLPQPNATVHLNGSKADMVDSGAPTDGIMTENTADHSILNTYMLERSHELQLREYHHYPDSVVLPNGTEMPEPNPLEGYLLRRPKPRTYFPRYRQMFVMTFDHHLVCVTSHRAKNYIESTMALPPRNALDGTDPSHSAPDNGSPGQSAVSGVEADRVSQRHHSRGRGTRSRLGRGGLTTQQVLAYHNHPYTNDQRVNAADFVAPTSMAGAGRPRRSLAPHLTEPSRAPTVLPRRSFYKTSRSALARMFGTRSNRPNASFQRSVGSGRVRTAPPGDSGRARSKNPSVAHLPHSGTAGGTSRSYSTYRYHYSTHLKLATMLRHAGGFFDLTQIKYIYPVSSTGVSYFTDATSLMNYYSDGHSDQLVGSNSGVNQTAMNESLYTQHTTSQGPTEPPGRLRRMGSALKFWETKPRANESPVASPLYRHEVYQVVEDAAGREREEKVADAALRRETRFDIVMTNGAVLRLQAPTNSTMREWIRRILDLRTYWTSRLHADARHRAESARVNLGLRISVLGCESDVPEWQQSRTYADPLIWNVCRPLGCRTITQSGYLFRKRKRNSPFKRSYFIITRGYLIEFTPVQHASYSTIQPSSLQQMHAWKTAQTRQLNTSHSSTQSRSSVWQGSHSIRSNTSHPSRPQSWNSSRGYGPSTLPSATDGLDNLPGAPGRWNLHDQDEVSQQYHRHLQKHARKQSGKHGFHPRVRAIRLQGCFTMSRFVDDVPLRAPEDMARACRIYPDNIVVNDNVKDCVFVLWRPNNTPPIPQVARTMPAEVSPTCNGFPPAMEEGKKVGGSPRPKKSRGMSQLLPWGRSIDKPNGNQLQMPTNVNRHPSQDSFRPPSSTLSEQPNRSASSSAPLLPQSSLPTTPSPQRSAETTVERPEVAPGTTRQSPASTLGDRAMKSFPHHLNPSMGSWQETYIVFRARSRTEMEQWVSALNHEIERLQYQAEACPFI</sequence>
<name>A0A9W8AT23_9FUNG</name>
<feature type="compositionally biased region" description="Basic residues" evidence="1">
    <location>
        <begin position="90"/>
        <end position="102"/>
    </location>
</feature>
<feature type="domain" description="PH" evidence="2">
    <location>
        <begin position="439"/>
        <end position="640"/>
    </location>
</feature>
<feature type="region of interest" description="Disordered" evidence="1">
    <location>
        <begin position="1038"/>
        <end position="1091"/>
    </location>
</feature>
<dbReference type="InterPro" id="IPR001849">
    <property type="entry name" value="PH_domain"/>
</dbReference>
<accession>A0A9W8AT23</accession>
<evidence type="ECO:0000259" key="2">
    <source>
        <dbReference type="SMART" id="SM00233"/>
    </source>
</evidence>
<feature type="compositionally biased region" description="Low complexity" evidence="1">
    <location>
        <begin position="1759"/>
        <end position="1782"/>
    </location>
</feature>
<feature type="compositionally biased region" description="Basic residues" evidence="1">
    <location>
        <begin position="577"/>
        <end position="587"/>
    </location>
</feature>
<gene>
    <name evidence="3" type="ORF">IWQ62_003821</name>
</gene>
<feature type="compositionally biased region" description="Polar residues" evidence="1">
    <location>
        <begin position="313"/>
        <end position="324"/>
    </location>
</feature>
<feature type="region of interest" description="Disordered" evidence="1">
    <location>
        <begin position="1510"/>
        <end position="1581"/>
    </location>
</feature>
<proteinExistence type="predicted"/>
<feature type="compositionally biased region" description="Basic and acidic residues" evidence="1">
    <location>
        <begin position="874"/>
        <end position="896"/>
    </location>
</feature>
<feature type="compositionally biased region" description="Low complexity" evidence="1">
    <location>
        <begin position="1523"/>
        <end position="1537"/>
    </location>
</feature>
<feature type="region of interest" description="Disordered" evidence="1">
    <location>
        <begin position="81"/>
        <end position="104"/>
    </location>
</feature>
<feature type="compositionally biased region" description="Polar residues" evidence="1">
    <location>
        <begin position="259"/>
        <end position="273"/>
    </location>
</feature>
<dbReference type="InterPro" id="IPR040345">
    <property type="entry name" value="Mug56/Spo71"/>
</dbReference>
<feature type="region of interest" description="Disordered" evidence="1">
    <location>
        <begin position="366"/>
        <end position="392"/>
    </location>
</feature>
<feature type="compositionally biased region" description="Polar residues" evidence="1">
    <location>
        <begin position="590"/>
        <end position="606"/>
    </location>
</feature>
<organism evidence="3 4">
    <name type="scientific">Dispira parvispora</name>
    <dbReference type="NCBI Taxonomy" id="1520584"/>
    <lineage>
        <taxon>Eukaryota</taxon>
        <taxon>Fungi</taxon>
        <taxon>Fungi incertae sedis</taxon>
        <taxon>Zoopagomycota</taxon>
        <taxon>Kickxellomycotina</taxon>
        <taxon>Dimargaritomycetes</taxon>
        <taxon>Dimargaritales</taxon>
        <taxon>Dimargaritaceae</taxon>
        <taxon>Dispira</taxon>
    </lineage>
</organism>
<feature type="region of interest" description="Disordered" evidence="1">
    <location>
        <begin position="1"/>
        <end position="56"/>
    </location>
</feature>
<feature type="compositionally biased region" description="Polar residues" evidence="1">
    <location>
        <begin position="1538"/>
        <end position="1557"/>
    </location>
</feature>
<feature type="region of interest" description="Disordered" evidence="1">
    <location>
        <begin position="1687"/>
        <end position="1818"/>
    </location>
</feature>
<dbReference type="PANTHER" id="PTHR28076:SF1">
    <property type="entry name" value="PROSPORE MEMBRANE ADAPTER PROTEIN SPO71"/>
    <property type="match status" value="1"/>
</dbReference>
<feature type="compositionally biased region" description="Polar residues" evidence="1">
    <location>
        <begin position="1164"/>
        <end position="1177"/>
    </location>
</feature>
<feature type="region of interest" description="Disordered" evidence="1">
    <location>
        <begin position="194"/>
        <end position="273"/>
    </location>
</feature>
<keyword evidence="4" id="KW-1185">Reference proteome</keyword>
<feature type="compositionally biased region" description="Polar residues" evidence="1">
    <location>
        <begin position="1510"/>
        <end position="1522"/>
    </location>
</feature>
<evidence type="ECO:0000313" key="3">
    <source>
        <dbReference type="EMBL" id="KAJ1961556.1"/>
    </source>
</evidence>
<feature type="domain" description="PH" evidence="2">
    <location>
        <begin position="988"/>
        <end position="1401"/>
    </location>
</feature>
<evidence type="ECO:0000256" key="1">
    <source>
        <dbReference type="SAM" id="MobiDB-lite"/>
    </source>
</evidence>
<dbReference type="PANTHER" id="PTHR28076">
    <property type="entry name" value="SPORULATION-SPECIFIC PROTEIN 71"/>
    <property type="match status" value="1"/>
</dbReference>
<feature type="compositionally biased region" description="Polar residues" evidence="1">
    <location>
        <begin position="1727"/>
        <end position="1758"/>
    </location>
</feature>
<feature type="domain" description="PH" evidence="2">
    <location>
        <begin position="1459"/>
        <end position="1853"/>
    </location>
</feature>
<feature type="compositionally biased region" description="Polar residues" evidence="1">
    <location>
        <begin position="379"/>
        <end position="392"/>
    </location>
</feature>
<dbReference type="SMART" id="SM00233">
    <property type="entry name" value="PH"/>
    <property type="match status" value="3"/>
</dbReference>
<feature type="region of interest" description="Disordered" evidence="1">
    <location>
        <begin position="562"/>
        <end position="606"/>
    </location>
</feature>
<feature type="region of interest" description="Disordered" evidence="1">
    <location>
        <begin position="1163"/>
        <end position="1215"/>
    </location>
</feature>
<dbReference type="EMBL" id="JANBPY010001114">
    <property type="protein sequence ID" value="KAJ1961556.1"/>
    <property type="molecule type" value="Genomic_DNA"/>
</dbReference>
<feature type="compositionally biased region" description="Basic and acidic residues" evidence="1">
    <location>
        <begin position="218"/>
        <end position="228"/>
    </location>
</feature>
<reference evidence="3" key="1">
    <citation type="submission" date="2022-07" db="EMBL/GenBank/DDBJ databases">
        <title>Phylogenomic reconstructions and comparative analyses of Kickxellomycotina fungi.</title>
        <authorList>
            <person name="Reynolds N.K."/>
            <person name="Stajich J.E."/>
            <person name="Barry K."/>
            <person name="Grigoriev I.V."/>
            <person name="Crous P."/>
            <person name="Smith M.E."/>
        </authorList>
    </citation>
    <scope>NUCLEOTIDE SEQUENCE</scope>
    <source>
        <strain evidence="3">RSA 1196</strain>
    </source>
</reference>
<dbReference type="GO" id="GO:1902657">
    <property type="term" value="P:protein localization to prospore membrane"/>
    <property type="evidence" value="ECO:0007669"/>
    <property type="project" value="InterPro"/>
</dbReference>
<feature type="region of interest" description="Disordered" evidence="1">
    <location>
        <begin position="309"/>
        <end position="354"/>
    </location>
</feature>
<feature type="compositionally biased region" description="Basic residues" evidence="1">
    <location>
        <begin position="1073"/>
        <end position="1086"/>
    </location>
</feature>
<feature type="compositionally biased region" description="Polar residues" evidence="1">
    <location>
        <begin position="1048"/>
        <end position="1063"/>
    </location>
</feature>
<dbReference type="OrthoDB" id="5579281at2759"/>